<dbReference type="OrthoDB" id="3361892at2759"/>
<dbReference type="STRING" id="559295.C5DCH3"/>
<evidence type="ECO:0000256" key="5">
    <source>
        <dbReference type="ARBA" id="ARBA00022990"/>
    </source>
</evidence>
<keyword evidence="5" id="KW-0007">Acetylation</keyword>
<dbReference type="Pfam" id="PF08214">
    <property type="entry name" value="HAT_KAT11"/>
    <property type="match status" value="1"/>
</dbReference>
<dbReference type="PANTHER" id="PTHR31571:SF2">
    <property type="entry name" value="HISTONE ACETYLTRANSFERASE RTT109"/>
    <property type="match status" value="1"/>
</dbReference>
<proteinExistence type="predicted"/>
<accession>C5DCH3</accession>
<organism evidence="11 12">
    <name type="scientific">Lachancea thermotolerans (strain ATCC 56472 / CBS 6340 / NRRL Y-8284)</name>
    <name type="common">Yeast</name>
    <name type="synonym">Kluyveromyces thermotolerans</name>
    <dbReference type="NCBI Taxonomy" id="559295"/>
    <lineage>
        <taxon>Eukaryota</taxon>
        <taxon>Fungi</taxon>
        <taxon>Dikarya</taxon>
        <taxon>Ascomycota</taxon>
        <taxon>Saccharomycotina</taxon>
        <taxon>Saccharomycetes</taxon>
        <taxon>Saccharomycetales</taxon>
        <taxon>Saccharomycetaceae</taxon>
        <taxon>Lachancea</taxon>
    </lineage>
</organism>
<keyword evidence="8" id="KW-0539">Nucleus</keyword>
<keyword evidence="4" id="KW-0227">DNA damage</keyword>
<dbReference type="HOGENOM" id="CLU_050421_0_0_1"/>
<evidence type="ECO:0000313" key="12">
    <source>
        <dbReference type="Proteomes" id="UP000002036"/>
    </source>
</evidence>
<evidence type="ECO:0000256" key="7">
    <source>
        <dbReference type="ARBA" id="ARBA00023163"/>
    </source>
</evidence>
<dbReference type="RefSeq" id="XP_002551922.1">
    <property type="nucleotide sequence ID" value="XM_002551876.1"/>
</dbReference>
<dbReference type="GO" id="GO:0032931">
    <property type="term" value="F:histone H3K56 acetyltransferase activity"/>
    <property type="evidence" value="ECO:0007669"/>
    <property type="project" value="TreeGrafter"/>
</dbReference>
<evidence type="ECO:0000313" key="11">
    <source>
        <dbReference type="EMBL" id="CAR21484.1"/>
    </source>
</evidence>
<keyword evidence="7" id="KW-0804">Transcription</keyword>
<protein>
    <recommendedName>
        <fullName evidence="2">histone acetyltransferase</fullName>
        <ecNumber evidence="2">2.3.1.48</ecNumber>
    </recommendedName>
</protein>
<sequence length="427" mass="48507">MSSLENLLSRVLPENKKFELLHLQSPPKESHSVFVQQRSDCTQTVVKVQHFFGLGADEKIFYSLELFVYLTIESSKAIEKLIFVSKADTNGYCDEKISVKDITTAILDYIVTLDPSHYLSKEIKVSGTSPGCGPSITRCTTTKRALKILKARHDSKKGDNCPNRGFFRNIEGKDPDWTCKICLFTRSEPQYLFSESSRNPKKHILSGEQLLRWWLSVIDKILVRHFDSGTKATLQIPGEEESRTLRYLSNNKAPFWRVGDIFSGKSSELAIFAIPVFPDDPKGRFLEQVVEENRAKKVRLSDFWVELQVQQEFRLGCTVSVIGVDGRIPKKCFGPHNNEVIVMPSKKVFSIVKSYIVGEQYDTSEGAYEAYANLRDFLHLRMQRSLLEIRGCRKSSEPGSKGTGSDRNAPVRPLNTLTVRRKVKKSI</sequence>
<dbReference type="AlphaFoldDB" id="C5DCH3"/>
<evidence type="ECO:0000256" key="9">
    <source>
        <dbReference type="ARBA" id="ARBA00048940"/>
    </source>
</evidence>
<keyword evidence="6" id="KW-0805">Transcription regulation</keyword>
<reference evidence="11 12" key="1">
    <citation type="journal article" date="2009" name="Genome Res.">
        <title>Comparative genomics of protoploid Saccharomycetaceae.</title>
        <authorList>
            <consortium name="The Genolevures Consortium"/>
            <person name="Souciet J.-L."/>
            <person name="Dujon B."/>
            <person name="Gaillardin C."/>
            <person name="Johnston M."/>
            <person name="Baret P.V."/>
            <person name="Cliften P."/>
            <person name="Sherman D.J."/>
            <person name="Weissenbach J."/>
            <person name="Westhof E."/>
            <person name="Wincker P."/>
            <person name="Jubin C."/>
            <person name="Poulain J."/>
            <person name="Barbe V."/>
            <person name="Segurens B."/>
            <person name="Artiguenave F."/>
            <person name="Anthouard V."/>
            <person name="Vacherie B."/>
            <person name="Val M.-E."/>
            <person name="Fulton R.S."/>
            <person name="Minx P."/>
            <person name="Wilson R."/>
            <person name="Durrens P."/>
            <person name="Jean G."/>
            <person name="Marck C."/>
            <person name="Martin T."/>
            <person name="Nikolski M."/>
            <person name="Rolland T."/>
            <person name="Seret M.-L."/>
            <person name="Casaregola S."/>
            <person name="Despons L."/>
            <person name="Fairhead C."/>
            <person name="Fischer G."/>
            <person name="Lafontaine I."/>
            <person name="Leh V."/>
            <person name="Lemaire M."/>
            <person name="de Montigny J."/>
            <person name="Neuveglise C."/>
            <person name="Thierry A."/>
            <person name="Blanc-Lenfle I."/>
            <person name="Bleykasten C."/>
            <person name="Diffels J."/>
            <person name="Fritsch E."/>
            <person name="Frangeul L."/>
            <person name="Goeffon A."/>
            <person name="Jauniaux N."/>
            <person name="Kachouri-Lafond R."/>
            <person name="Payen C."/>
            <person name="Potier S."/>
            <person name="Pribylova L."/>
            <person name="Ozanne C."/>
            <person name="Richard G.-F."/>
            <person name="Sacerdot C."/>
            <person name="Straub M.-L."/>
            <person name="Talla E."/>
        </authorList>
    </citation>
    <scope>NUCLEOTIDE SEQUENCE [LARGE SCALE GENOMIC DNA]</scope>
    <source>
        <strain evidence="12">ATCC 56472 / CBS 6340 / NRRL Y-8284</strain>
    </source>
</reference>
<gene>
    <name evidence="11" type="ordered locus">KLTH0B03080g</name>
</gene>
<evidence type="ECO:0000256" key="3">
    <source>
        <dbReference type="ARBA" id="ARBA00022679"/>
    </source>
</evidence>
<evidence type="ECO:0000256" key="10">
    <source>
        <dbReference type="SAM" id="MobiDB-lite"/>
    </source>
</evidence>
<evidence type="ECO:0000256" key="4">
    <source>
        <dbReference type="ARBA" id="ARBA00022763"/>
    </source>
</evidence>
<evidence type="ECO:0000256" key="1">
    <source>
        <dbReference type="ARBA" id="ARBA00004123"/>
    </source>
</evidence>
<evidence type="ECO:0000256" key="6">
    <source>
        <dbReference type="ARBA" id="ARBA00023015"/>
    </source>
</evidence>
<dbReference type="Proteomes" id="UP000002036">
    <property type="component" value="Chromosome B"/>
</dbReference>
<dbReference type="OMA" id="FLEHLIV"/>
<dbReference type="InterPro" id="IPR016849">
    <property type="entry name" value="Rtt109"/>
</dbReference>
<dbReference type="eggNOG" id="KOG4534">
    <property type="taxonomic scope" value="Eukaryota"/>
</dbReference>
<dbReference type="GO" id="GO:0006974">
    <property type="term" value="P:DNA damage response"/>
    <property type="evidence" value="ECO:0007669"/>
    <property type="project" value="UniProtKB-KW"/>
</dbReference>
<dbReference type="GeneID" id="8290755"/>
<dbReference type="PROSITE" id="PS51728">
    <property type="entry name" value="RTT109_HAT"/>
    <property type="match status" value="1"/>
</dbReference>
<evidence type="ECO:0000256" key="8">
    <source>
        <dbReference type="ARBA" id="ARBA00023242"/>
    </source>
</evidence>
<dbReference type="GO" id="GO:0006355">
    <property type="term" value="P:regulation of DNA-templated transcription"/>
    <property type="evidence" value="ECO:0007669"/>
    <property type="project" value="InterPro"/>
</dbReference>
<dbReference type="InterPro" id="IPR013178">
    <property type="entry name" value="Histone_AcTrfase_Rtt109/CBP"/>
</dbReference>
<dbReference type="EMBL" id="CU928166">
    <property type="protein sequence ID" value="CAR21484.1"/>
    <property type="molecule type" value="Genomic_DNA"/>
</dbReference>
<dbReference type="InParanoid" id="C5DCH3"/>
<dbReference type="EC" id="2.3.1.48" evidence="2"/>
<dbReference type="FunCoup" id="C5DCH3">
    <property type="interactions" value="46"/>
</dbReference>
<keyword evidence="3" id="KW-0808">Transferase</keyword>
<dbReference type="InterPro" id="IPR051236">
    <property type="entry name" value="HAT_RTT109-like"/>
</dbReference>
<dbReference type="PANTHER" id="PTHR31571">
    <property type="entry name" value="ALTERED INHERITANCE OF MITOCHONDRIA PROTEIN 6"/>
    <property type="match status" value="1"/>
</dbReference>
<keyword evidence="12" id="KW-1185">Reference proteome</keyword>
<evidence type="ECO:0000256" key="2">
    <source>
        <dbReference type="ARBA" id="ARBA00013184"/>
    </source>
</evidence>
<dbReference type="KEGG" id="lth:KLTH0B03080g"/>
<name>C5DCH3_LACTC</name>
<dbReference type="GO" id="GO:0005634">
    <property type="term" value="C:nucleus"/>
    <property type="evidence" value="ECO:0007669"/>
    <property type="project" value="UniProtKB-SubCell"/>
</dbReference>
<comment type="subcellular location">
    <subcellularLocation>
        <location evidence="1">Nucleus</location>
    </subcellularLocation>
</comment>
<feature type="region of interest" description="Disordered" evidence="10">
    <location>
        <begin position="393"/>
        <end position="415"/>
    </location>
</feature>
<comment type="catalytic activity">
    <reaction evidence="9">
        <text>L-lysyl-[histone] + acetyl-CoA = N(6)-acetyl-L-lysyl-[histone] + CoA + H(+)</text>
        <dbReference type="Rhea" id="RHEA:21992"/>
        <dbReference type="Rhea" id="RHEA-COMP:9845"/>
        <dbReference type="Rhea" id="RHEA-COMP:11338"/>
        <dbReference type="ChEBI" id="CHEBI:15378"/>
        <dbReference type="ChEBI" id="CHEBI:29969"/>
        <dbReference type="ChEBI" id="CHEBI:57287"/>
        <dbReference type="ChEBI" id="CHEBI:57288"/>
        <dbReference type="ChEBI" id="CHEBI:61930"/>
        <dbReference type="EC" id="2.3.1.48"/>
    </reaction>
    <physiologicalReaction direction="left-to-right" evidence="9">
        <dbReference type="Rhea" id="RHEA:21993"/>
    </physiologicalReaction>
</comment>
<dbReference type="SMART" id="SM01250">
    <property type="entry name" value="KAT11"/>
    <property type="match status" value="1"/>
</dbReference>